<accession>A0A419S5N3</accession>
<feature type="domain" description="Alpha-L-arabinofuranosidase C-terminal" evidence="9">
    <location>
        <begin position="321"/>
        <end position="511"/>
    </location>
</feature>
<comment type="catalytic activity">
    <reaction evidence="1">
        <text>Hydrolysis of terminal non-reducing alpha-L-arabinofuranoside residues in alpha-L-arabinosides.</text>
        <dbReference type="EC" id="3.2.1.55"/>
    </reaction>
</comment>
<dbReference type="SUPFAM" id="SSF51445">
    <property type="entry name" value="(Trans)glycosidases"/>
    <property type="match status" value="1"/>
</dbReference>
<name>A0A419S5N3_9SPHI</name>
<evidence type="ECO:0000256" key="4">
    <source>
        <dbReference type="ARBA" id="ARBA00012670"/>
    </source>
</evidence>
<evidence type="ECO:0000256" key="2">
    <source>
        <dbReference type="ARBA" id="ARBA00007186"/>
    </source>
</evidence>
<comment type="subunit">
    <text evidence="3">Homohexamer; trimer of dimers.</text>
</comment>
<dbReference type="GO" id="GO:0046556">
    <property type="term" value="F:alpha-L-arabinofuranosidase activity"/>
    <property type="evidence" value="ECO:0007669"/>
    <property type="project" value="UniProtKB-EC"/>
</dbReference>
<dbReference type="RefSeq" id="WP_120181658.1">
    <property type="nucleotide sequence ID" value="NZ_CBINCU010000014.1"/>
</dbReference>
<evidence type="ECO:0000256" key="7">
    <source>
        <dbReference type="ARBA" id="ARBA00023295"/>
    </source>
</evidence>
<sequence>MSKLKTSLTTLGLALTVGFTQQVSAQNTIKLDATDPKITINKNIYGHFAEHLGRCIYDGFYVGEDNKAIPNTNGVRNDIIEALKKLNIPNLRWPGGCFADTYHWKDGIGPKKDRPTIVNTWWGGVTENNSFGTHDFLNMCELLGAEPYLAGNMATGTVQELADWVQYVNHGGESPMSKLRKENGREKPWNVRYWGVGNEAWGCGGNMTAEYYANEYRKYATFMSSWTNTNGIFRIASGANVADYHWTETLMKNIPKGLLEGVALHSYSFVEWNKKGSATSFTEAQYFKTLQTAWKMEELVTKHSAIMDKYDPQKKIALVVDEWGGWYDVEDGTNPGFLYQQNTMRDAMIAGLTLNVFNNHAERVRMANLAQAVNVLQSVILTKGDQMILTPTYHVMEMYKVHQDAKLIPLTISTADYVFGDEKLPAVTASASLAKDGKTHLSLTNIDPSKAQEISIQLDGKKFKNVSGRVLTSKKLQDYNSFEKPNIIQPALFKDASLKGDQLKVKLPPFSVVVLELL</sequence>
<keyword evidence="6" id="KW-0119">Carbohydrate metabolism</keyword>
<protein>
    <recommendedName>
        <fullName evidence="4">non-reducing end alpha-L-arabinofuranosidase</fullName>
        <ecNumber evidence="4">3.2.1.55</ecNumber>
    </recommendedName>
</protein>
<dbReference type="Pfam" id="PF06964">
    <property type="entry name" value="Alpha-L-AF_C"/>
    <property type="match status" value="1"/>
</dbReference>
<keyword evidence="5" id="KW-0378">Hydrolase</keyword>
<dbReference type="EMBL" id="MBTA01000023">
    <property type="protein sequence ID" value="RKD16160.1"/>
    <property type="molecule type" value="Genomic_DNA"/>
</dbReference>
<dbReference type="Gene3D" id="3.20.20.80">
    <property type="entry name" value="Glycosidases"/>
    <property type="match status" value="1"/>
</dbReference>
<dbReference type="OrthoDB" id="9758333at2"/>
<dbReference type="SUPFAM" id="SSF51011">
    <property type="entry name" value="Glycosyl hydrolase domain"/>
    <property type="match status" value="1"/>
</dbReference>
<keyword evidence="11" id="KW-1185">Reference proteome</keyword>
<evidence type="ECO:0000256" key="5">
    <source>
        <dbReference type="ARBA" id="ARBA00022801"/>
    </source>
</evidence>
<dbReference type="InterPro" id="IPR017853">
    <property type="entry name" value="GH"/>
</dbReference>
<dbReference type="EC" id="3.2.1.55" evidence="4"/>
<dbReference type="Pfam" id="PF22848">
    <property type="entry name" value="ASD1_dom"/>
    <property type="match status" value="1"/>
</dbReference>
<dbReference type="GO" id="GO:0000272">
    <property type="term" value="P:polysaccharide catabolic process"/>
    <property type="evidence" value="ECO:0007669"/>
    <property type="project" value="TreeGrafter"/>
</dbReference>
<dbReference type="InterPro" id="IPR055235">
    <property type="entry name" value="ASD1_cat"/>
</dbReference>
<reference evidence="10 11" key="1">
    <citation type="submission" date="2016-07" db="EMBL/GenBank/DDBJ databases">
        <title>Genome of Pelobium manganitolerans.</title>
        <authorList>
            <person name="Wu S."/>
            <person name="Wang G."/>
        </authorList>
    </citation>
    <scope>NUCLEOTIDE SEQUENCE [LARGE SCALE GENOMIC DNA]</scope>
    <source>
        <strain evidence="10 11">YS-25</strain>
    </source>
</reference>
<dbReference type="InterPro" id="IPR010720">
    <property type="entry name" value="Alpha-L-AF_C"/>
</dbReference>
<dbReference type="GO" id="GO:0046373">
    <property type="term" value="P:L-arabinose metabolic process"/>
    <property type="evidence" value="ECO:0007669"/>
    <property type="project" value="InterPro"/>
</dbReference>
<comment type="similarity">
    <text evidence="2">Belongs to the glycosyl hydrolase 51 family.</text>
</comment>
<dbReference type="SMART" id="SM00813">
    <property type="entry name" value="Alpha-L-AF_C"/>
    <property type="match status" value="1"/>
</dbReference>
<evidence type="ECO:0000256" key="1">
    <source>
        <dbReference type="ARBA" id="ARBA00001462"/>
    </source>
</evidence>
<dbReference type="Proteomes" id="UP000283433">
    <property type="component" value="Unassembled WGS sequence"/>
</dbReference>
<gene>
    <name evidence="10" type="ORF">BCY91_04565</name>
</gene>
<dbReference type="PANTHER" id="PTHR43576">
    <property type="entry name" value="ALPHA-L-ARABINOFURANOSIDASE C-RELATED"/>
    <property type="match status" value="1"/>
</dbReference>
<evidence type="ECO:0000313" key="11">
    <source>
        <dbReference type="Proteomes" id="UP000283433"/>
    </source>
</evidence>
<keyword evidence="8" id="KW-0732">Signal</keyword>
<dbReference type="Gene3D" id="2.60.40.1180">
    <property type="entry name" value="Golgi alpha-mannosidase II"/>
    <property type="match status" value="1"/>
</dbReference>
<evidence type="ECO:0000256" key="6">
    <source>
        <dbReference type="ARBA" id="ARBA00023277"/>
    </source>
</evidence>
<feature type="signal peptide" evidence="8">
    <location>
        <begin position="1"/>
        <end position="25"/>
    </location>
</feature>
<evidence type="ECO:0000259" key="9">
    <source>
        <dbReference type="SMART" id="SM00813"/>
    </source>
</evidence>
<dbReference type="AlphaFoldDB" id="A0A419S5N3"/>
<evidence type="ECO:0000313" key="10">
    <source>
        <dbReference type="EMBL" id="RKD16160.1"/>
    </source>
</evidence>
<feature type="chain" id="PRO_5019464496" description="non-reducing end alpha-L-arabinofuranosidase" evidence="8">
    <location>
        <begin position="26"/>
        <end position="518"/>
    </location>
</feature>
<proteinExistence type="inferred from homology"/>
<dbReference type="PANTHER" id="PTHR43576:SF2">
    <property type="entry name" value="INTRACELLULAR EXO-ALPHA-L-ARABINOFURANOSIDASE 2"/>
    <property type="match status" value="1"/>
</dbReference>
<dbReference type="InterPro" id="IPR013780">
    <property type="entry name" value="Glyco_hydro_b"/>
</dbReference>
<evidence type="ECO:0000256" key="8">
    <source>
        <dbReference type="SAM" id="SignalP"/>
    </source>
</evidence>
<evidence type="ECO:0000256" key="3">
    <source>
        <dbReference type="ARBA" id="ARBA00011165"/>
    </source>
</evidence>
<organism evidence="10 11">
    <name type="scientific">Pelobium manganitolerans</name>
    <dbReference type="NCBI Taxonomy" id="1842495"/>
    <lineage>
        <taxon>Bacteria</taxon>
        <taxon>Pseudomonadati</taxon>
        <taxon>Bacteroidota</taxon>
        <taxon>Sphingobacteriia</taxon>
        <taxon>Sphingobacteriales</taxon>
        <taxon>Sphingobacteriaceae</taxon>
        <taxon>Pelobium</taxon>
    </lineage>
</organism>
<comment type="caution">
    <text evidence="10">The sequence shown here is derived from an EMBL/GenBank/DDBJ whole genome shotgun (WGS) entry which is preliminary data.</text>
</comment>
<keyword evidence="7" id="KW-0326">Glycosidase</keyword>